<dbReference type="EnsemblPlants" id="Ma02_t06150.1">
    <property type="protein sequence ID" value="Ma02_p06150.1"/>
    <property type="gene ID" value="Ma02_g06150"/>
</dbReference>
<organism evidence="3 4">
    <name type="scientific">Musa acuminata subsp. malaccensis</name>
    <name type="common">Wild banana</name>
    <name type="synonym">Musa malaccensis</name>
    <dbReference type="NCBI Taxonomy" id="214687"/>
    <lineage>
        <taxon>Eukaryota</taxon>
        <taxon>Viridiplantae</taxon>
        <taxon>Streptophyta</taxon>
        <taxon>Embryophyta</taxon>
        <taxon>Tracheophyta</taxon>
        <taxon>Spermatophyta</taxon>
        <taxon>Magnoliopsida</taxon>
        <taxon>Liliopsida</taxon>
        <taxon>Zingiberales</taxon>
        <taxon>Musaceae</taxon>
        <taxon>Musa</taxon>
    </lineage>
</organism>
<accession>A0A804HZS4</accession>
<evidence type="ECO:0000313" key="3">
    <source>
        <dbReference type="EnsemblPlants" id="Ma02_p06150.1"/>
    </source>
</evidence>
<dbReference type="EMBL" id="HG996467">
    <property type="protein sequence ID" value="CAG1861239.1"/>
    <property type="molecule type" value="Genomic_DNA"/>
</dbReference>
<dbReference type="AlphaFoldDB" id="A0A804HZS4"/>
<protein>
    <submittedName>
        <fullName evidence="2">(wild Malaysian banana) hypothetical protein</fullName>
    </submittedName>
</protein>
<reference evidence="3" key="2">
    <citation type="submission" date="2021-05" db="UniProtKB">
        <authorList>
            <consortium name="EnsemblPlants"/>
        </authorList>
    </citation>
    <scope>IDENTIFICATION</scope>
    <source>
        <strain evidence="3">subsp. malaccensis</strain>
    </source>
</reference>
<keyword evidence="1" id="KW-0472">Membrane</keyword>
<dbReference type="Gramene" id="Ma02_t06150.1">
    <property type="protein sequence ID" value="Ma02_p06150.1"/>
    <property type="gene ID" value="Ma02_g06150"/>
</dbReference>
<gene>
    <name evidence="2" type="ORF">GSMUA_61330.1</name>
</gene>
<keyword evidence="1" id="KW-1133">Transmembrane helix</keyword>
<evidence type="ECO:0000313" key="4">
    <source>
        <dbReference type="Proteomes" id="UP000012960"/>
    </source>
</evidence>
<reference evidence="2" key="1">
    <citation type="submission" date="2021-03" db="EMBL/GenBank/DDBJ databases">
        <authorList>
            <consortium name="Genoscope - CEA"/>
            <person name="William W."/>
        </authorList>
    </citation>
    <scope>NUCLEOTIDE SEQUENCE</scope>
    <source>
        <strain evidence="2">Doubled-haploid Pahang</strain>
    </source>
</reference>
<dbReference type="InParanoid" id="A0A804HZS4"/>
<evidence type="ECO:0000313" key="2">
    <source>
        <dbReference type="EMBL" id="CAG1861239.1"/>
    </source>
</evidence>
<keyword evidence="4" id="KW-1185">Reference proteome</keyword>
<proteinExistence type="predicted"/>
<keyword evidence="1" id="KW-0812">Transmembrane</keyword>
<dbReference type="Proteomes" id="UP000012960">
    <property type="component" value="Unplaced"/>
</dbReference>
<feature type="transmembrane region" description="Helical" evidence="1">
    <location>
        <begin position="27"/>
        <end position="48"/>
    </location>
</feature>
<sequence>MPLKGAAYTFMIPELTKTSAECWANRFIGVIRVVRLVLFHLLLVFLWVDPLTLILSL</sequence>
<evidence type="ECO:0000256" key="1">
    <source>
        <dbReference type="SAM" id="Phobius"/>
    </source>
</evidence>
<name>A0A804HZS4_MUSAM</name>